<dbReference type="Pfam" id="PF00561">
    <property type="entry name" value="Abhydrolase_1"/>
    <property type="match status" value="1"/>
</dbReference>
<protein>
    <recommendedName>
        <fullName evidence="1">Proline iminopeptidase</fullName>
    </recommendedName>
</protein>
<dbReference type="InterPro" id="IPR013595">
    <property type="entry name" value="Pept_S33_TAP-like_C"/>
</dbReference>
<dbReference type="AlphaFoldDB" id="A0A1I1XEU0"/>
<dbReference type="EMBL" id="FOMX01000008">
    <property type="protein sequence ID" value="SFE05867.1"/>
    <property type="molecule type" value="Genomic_DNA"/>
</dbReference>
<dbReference type="Gene3D" id="3.40.50.1820">
    <property type="entry name" value="alpha/beta hydrolase"/>
    <property type="match status" value="1"/>
</dbReference>
<gene>
    <name evidence="4" type="ORF">SAMN02745121_02804</name>
</gene>
<dbReference type="InterPro" id="IPR029058">
    <property type="entry name" value="AB_hydrolase_fold"/>
</dbReference>
<dbReference type="InterPro" id="IPR000073">
    <property type="entry name" value="AB_hydrolase_1"/>
</dbReference>
<dbReference type="PANTHER" id="PTHR43722:SF1">
    <property type="entry name" value="PROLINE IMINOPEPTIDASE"/>
    <property type="match status" value="1"/>
</dbReference>
<dbReference type="Pfam" id="PF08386">
    <property type="entry name" value="Abhydrolase_4"/>
    <property type="match status" value="1"/>
</dbReference>
<dbReference type="GO" id="GO:0004177">
    <property type="term" value="F:aminopeptidase activity"/>
    <property type="evidence" value="ECO:0007669"/>
    <property type="project" value="UniProtKB-EC"/>
</dbReference>
<evidence type="ECO:0000259" key="2">
    <source>
        <dbReference type="Pfam" id="PF00561"/>
    </source>
</evidence>
<dbReference type="GO" id="GO:0005737">
    <property type="term" value="C:cytoplasm"/>
    <property type="evidence" value="ECO:0007669"/>
    <property type="project" value="InterPro"/>
</dbReference>
<name>A0A1I1XEU0_9BACT</name>
<dbReference type="SUPFAM" id="SSF53474">
    <property type="entry name" value="alpha/beta-Hydrolases"/>
    <property type="match status" value="1"/>
</dbReference>
<dbReference type="STRING" id="54.SAMN02745121_02804"/>
<dbReference type="PANTHER" id="PTHR43722">
    <property type="entry name" value="PROLINE IMINOPEPTIDASE"/>
    <property type="match status" value="1"/>
</dbReference>
<evidence type="ECO:0000313" key="5">
    <source>
        <dbReference type="Proteomes" id="UP000199400"/>
    </source>
</evidence>
<sequence>MLMNRLFAGLLALASPPVPRPGTVSLEPAAVTTAAGEKVQFELGTLHVLENRAASNSRVIDVGFARLRAARPTRAAPIVFLPGGPGNSYLDAFTETGENARRRLENFRRYSAVADVIVLDQRGFSRRGTTLRVPDAVPAPLDRPSSVEAESAAYRAFAAAAIAANPDHDLSGYHVRECVEDVAELRRALGYAKLNLLGGSFGSQWSFAVLRLHPEIVERAVLYGVEPLDDGIDMPSYLFAALQRIAFDGDRAPNLQPYLPPGGLMAAVRELRDRFARAPVTVKVRVPETGKTESVVLGLADLQNALLPDDAEAWPAFILSLYHGHYDEWAREELSRRRRSKFSSVILPLIDSGLGVSATRSHRLHTDPATHYLGTWSFEPYESSRPAWPTPDFGDALRAPAPSEVPVLLVNGDWDTSTPIENMLQIAPYFPRGRVMIVHRAVHEQLTRMTRHHPEVFDAILEFYRSGATAKLPAELSLPAPTFATPAFPPPARR</sequence>
<evidence type="ECO:0000313" key="4">
    <source>
        <dbReference type="EMBL" id="SFE05867.1"/>
    </source>
</evidence>
<feature type="domain" description="Peptidase S33 tripeptidyl aminopeptidase-like C-terminal" evidence="3">
    <location>
        <begin position="387"/>
        <end position="447"/>
    </location>
</feature>
<keyword evidence="5" id="KW-1185">Reference proteome</keyword>
<proteinExistence type="predicted"/>
<evidence type="ECO:0000259" key="3">
    <source>
        <dbReference type="Pfam" id="PF08386"/>
    </source>
</evidence>
<dbReference type="GO" id="GO:0006508">
    <property type="term" value="P:proteolysis"/>
    <property type="evidence" value="ECO:0007669"/>
    <property type="project" value="InterPro"/>
</dbReference>
<accession>A0A1I1XEU0</accession>
<dbReference type="Proteomes" id="UP000199400">
    <property type="component" value="Unassembled WGS sequence"/>
</dbReference>
<dbReference type="OrthoDB" id="613638at2"/>
<reference evidence="5" key="1">
    <citation type="submission" date="2016-10" db="EMBL/GenBank/DDBJ databases">
        <authorList>
            <person name="Varghese N."/>
            <person name="Submissions S."/>
        </authorList>
    </citation>
    <scope>NUCLEOTIDE SEQUENCE [LARGE SCALE GENOMIC DNA]</scope>
    <source>
        <strain evidence="5">ATCC 25963</strain>
    </source>
</reference>
<organism evidence="4 5">
    <name type="scientific">Nannocystis exedens</name>
    <dbReference type="NCBI Taxonomy" id="54"/>
    <lineage>
        <taxon>Bacteria</taxon>
        <taxon>Pseudomonadati</taxon>
        <taxon>Myxococcota</taxon>
        <taxon>Polyangia</taxon>
        <taxon>Nannocystales</taxon>
        <taxon>Nannocystaceae</taxon>
        <taxon>Nannocystis</taxon>
    </lineage>
</organism>
<dbReference type="InterPro" id="IPR005944">
    <property type="entry name" value="Pro_iminopeptidase"/>
</dbReference>
<feature type="domain" description="AB hydrolase-1" evidence="2">
    <location>
        <begin position="77"/>
        <end position="228"/>
    </location>
</feature>
<evidence type="ECO:0000256" key="1">
    <source>
        <dbReference type="ARBA" id="ARBA00021843"/>
    </source>
</evidence>